<dbReference type="SUPFAM" id="SSF51735">
    <property type="entry name" value="NAD(P)-binding Rossmann-fold domains"/>
    <property type="match status" value="1"/>
</dbReference>
<dbReference type="Gene3D" id="3.40.50.720">
    <property type="entry name" value="NAD(P)-binding Rossmann-like Domain"/>
    <property type="match status" value="1"/>
</dbReference>
<comment type="caution">
    <text evidence="2">The sequence shown here is derived from an EMBL/GenBank/DDBJ whole genome shotgun (WGS) entry which is preliminary data.</text>
</comment>
<dbReference type="AlphaFoldDB" id="A0AAV9MRW6"/>
<dbReference type="InterPro" id="IPR050700">
    <property type="entry name" value="YIM1/Zinc_Alcohol_DH_Fams"/>
</dbReference>
<dbReference type="InterPro" id="IPR013154">
    <property type="entry name" value="ADH-like_N"/>
</dbReference>
<organism evidence="2 3">
    <name type="scientific">Exophiala bonariae</name>
    <dbReference type="NCBI Taxonomy" id="1690606"/>
    <lineage>
        <taxon>Eukaryota</taxon>
        <taxon>Fungi</taxon>
        <taxon>Dikarya</taxon>
        <taxon>Ascomycota</taxon>
        <taxon>Pezizomycotina</taxon>
        <taxon>Eurotiomycetes</taxon>
        <taxon>Chaetothyriomycetidae</taxon>
        <taxon>Chaetothyriales</taxon>
        <taxon>Herpotrichiellaceae</taxon>
        <taxon>Exophiala</taxon>
    </lineage>
</organism>
<keyword evidence="3" id="KW-1185">Reference proteome</keyword>
<proteinExistence type="predicted"/>
<evidence type="ECO:0000259" key="1">
    <source>
        <dbReference type="SMART" id="SM00829"/>
    </source>
</evidence>
<sequence>MRSLSIHRYCTPADYSILNVPKPEIKASDDILIEVHAASINPVDVKVASGVAKMVRSETFPYKIGYDVSGVVIAVGPAVSSRFKPGDEVYSCVPERCRGTVSEFALSTAAATALKPKQLSHVQAGSLPLVSLTALQALDAADVELEGGLEGRTVYIPGGLSGVGTVAIQLAKNIFKVDTVITTLSPAKIAKVHEIIGHGIVDQIIDYTKNDPAKVIPKGSVDFMFDTMGGAMGALSVMKPGGMIITIASLPFGPDLRRVMPDLPVVARWAFDAVGSIAQRRASRYKVRYSYLFAHESGKDLERLADWLDQAMVRPVIGRVTCLSNLAGIKDGAQEVFDGKGGIGKFVVEVK</sequence>
<dbReference type="SMART" id="SM00829">
    <property type="entry name" value="PKS_ER"/>
    <property type="match status" value="1"/>
</dbReference>
<dbReference type="GO" id="GO:0016491">
    <property type="term" value="F:oxidoreductase activity"/>
    <property type="evidence" value="ECO:0007669"/>
    <property type="project" value="InterPro"/>
</dbReference>
<accession>A0AAV9MRW6</accession>
<reference evidence="2 3" key="1">
    <citation type="submission" date="2023-08" db="EMBL/GenBank/DDBJ databases">
        <title>Black Yeasts Isolated from many extreme environments.</title>
        <authorList>
            <person name="Coleine C."/>
            <person name="Stajich J.E."/>
            <person name="Selbmann L."/>
        </authorList>
    </citation>
    <scope>NUCLEOTIDE SEQUENCE [LARGE SCALE GENOMIC DNA]</scope>
    <source>
        <strain evidence="2 3">CCFEE 5792</strain>
    </source>
</reference>
<dbReference type="SUPFAM" id="SSF50129">
    <property type="entry name" value="GroES-like"/>
    <property type="match status" value="1"/>
</dbReference>
<protein>
    <recommendedName>
        <fullName evidence="1">Enoyl reductase (ER) domain-containing protein</fullName>
    </recommendedName>
</protein>
<dbReference type="PANTHER" id="PTHR11695:SF294">
    <property type="entry name" value="RETICULON-4-INTERACTING PROTEIN 1, MITOCHONDRIAL"/>
    <property type="match status" value="1"/>
</dbReference>
<feature type="domain" description="Enoyl reductase (ER)" evidence="1">
    <location>
        <begin position="10"/>
        <end position="348"/>
    </location>
</feature>
<dbReference type="Pfam" id="PF08240">
    <property type="entry name" value="ADH_N"/>
    <property type="match status" value="1"/>
</dbReference>
<evidence type="ECO:0000313" key="3">
    <source>
        <dbReference type="Proteomes" id="UP001358417"/>
    </source>
</evidence>
<dbReference type="InterPro" id="IPR011032">
    <property type="entry name" value="GroES-like_sf"/>
</dbReference>
<evidence type="ECO:0000313" key="2">
    <source>
        <dbReference type="EMBL" id="KAK5043617.1"/>
    </source>
</evidence>
<dbReference type="CDD" id="cd05289">
    <property type="entry name" value="MDR_like_2"/>
    <property type="match status" value="1"/>
</dbReference>
<dbReference type="Pfam" id="PF13602">
    <property type="entry name" value="ADH_zinc_N_2"/>
    <property type="match status" value="1"/>
</dbReference>
<name>A0AAV9MRW6_9EURO</name>
<dbReference type="EMBL" id="JAVRRD010000055">
    <property type="protein sequence ID" value="KAK5043617.1"/>
    <property type="molecule type" value="Genomic_DNA"/>
</dbReference>
<dbReference type="Gene3D" id="3.90.180.10">
    <property type="entry name" value="Medium-chain alcohol dehydrogenases, catalytic domain"/>
    <property type="match status" value="1"/>
</dbReference>
<gene>
    <name evidence="2" type="ORF">LTR84_011377</name>
</gene>
<dbReference type="GeneID" id="89979530"/>
<dbReference type="InterPro" id="IPR036291">
    <property type="entry name" value="NAD(P)-bd_dom_sf"/>
</dbReference>
<dbReference type="Proteomes" id="UP001358417">
    <property type="component" value="Unassembled WGS sequence"/>
</dbReference>
<dbReference type="PANTHER" id="PTHR11695">
    <property type="entry name" value="ALCOHOL DEHYDROGENASE RELATED"/>
    <property type="match status" value="1"/>
</dbReference>
<dbReference type="InterPro" id="IPR020843">
    <property type="entry name" value="ER"/>
</dbReference>
<dbReference type="RefSeq" id="XP_064700000.1">
    <property type="nucleotide sequence ID" value="XM_064854909.1"/>
</dbReference>